<feature type="non-terminal residue" evidence="1">
    <location>
        <position position="1"/>
    </location>
</feature>
<organism evidence="1 2">
    <name type="scientific">Rotaria magnacalcarata</name>
    <dbReference type="NCBI Taxonomy" id="392030"/>
    <lineage>
        <taxon>Eukaryota</taxon>
        <taxon>Metazoa</taxon>
        <taxon>Spiralia</taxon>
        <taxon>Gnathifera</taxon>
        <taxon>Rotifera</taxon>
        <taxon>Eurotatoria</taxon>
        <taxon>Bdelloidea</taxon>
        <taxon>Philodinida</taxon>
        <taxon>Philodinidae</taxon>
        <taxon>Rotaria</taxon>
    </lineage>
</organism>
<dbReference type="Proteomes" id="UP000681720">
    <property type="component" value="Unassembled WGS sequence"/>
</dbReference>
<proteinExistence type="predicted"/>
<gene>
    <name evidence="1" type="ORF">GIL414_LOCUS88000</name>
</gene>
<name>A0A8S3KE35_9BILA</name>
<protein>
    <submittedName>
        <fullName evidence="1">Uncharacterized protein</fullName>
    </submittedName>
</protein>
<evidence type="ECO:0000313" key="2">
    <source>
        <dbReference type="Proteomes" id="UP000681720"/>
    </source>
</evidence>
<reference evidence="1" key="1">
    <citation type="submission" date="2021-02" db="EMBL/GenBank/DDBJ databases">
        <authorList>
            <person name="Nowell W R."/>
        </authorList>
    </citation>
    <scope>NUCLEOTIDE SEQUENCE</scope>
</reference>
<accession>A0A8S3KE35</accession>
<sequence>YLTIVTIYIHSQLEELESQLNNLQLDTLFQEWAATRDSSRSCFLQANTSNIENILKEMESNLTKANGNKRIEV</sequence>
<evidence type="ECO:0000313" key="1">
    <source>
        <dbReference type="EMBL" id="CAF5228142.1"/>
    </source>
</evidence>
<dbReference type="EMBL" id="CAJOBJ010383167">
    <property type="protein sequence ID" value="CAF5228142.1"/>
    <property type="molecule type" value="Genomic_DNA"/>
</dbReference>
<comment type="caution">
    <text evidence="1">The sequence shown here is derived from an EMBL/GenBank/DDBJ whole genome shotgun (WGS) entry which is preliminary data.</text>
</comment>
<dbReference type="AlphaFoldDB" id="A0A8S3KE35"/>